<accession>A0A7S3PX14</accession>
<dbReference type="AlphaFoldDB" id="A0A7S3PX14"/>
<reference evidence="2" key="1">
    <citation type="submission" date="2021-01" db="EMBL/GenBank/DDBJ databases">
        <authorList>
            <person name="Corre E."/>
            <person name="Pelletier E."/>
            <person name="Niang G."/>
            <person name="Scheremetjew M."/>
            <person name="Finn R."/>
            <person name="Kale V."/>
            <person name="Holt S."/>
            <person name="Cochrane G."/>
            <person name="Meng A."/>
            <person name="Brown T."/>
            <person name="Cohen L."/>
        </authorList>
    </citation>
    <scope>NUCLEOTIDE SEQUENCE</scope>
    <source>
        <strain evidence="2">MM31A-1</strain>
    </source>
</reference>
<gene>
    <name evidence="2" type="ORF">CDEB00056_LOCUS3070</name>
</gene>
<protein>
    <submittedName>
        <fullName evidence="2">Uncharacterized protein</fullName>
    </submittedName>
</protein>
<sequence length="439" mass="49123">MAEKESARQSNSNDLVIKDGFAALNTFRLPKIGETNVTEEVDPVPRSQFASFPSALIVGQDKMQDLVHDCELAFTARTKEDSDAYSSGATFFAPAAIKPRCALEKLAMDIFQAHTKGLEAGKHYDLERSGAEWWTLVLDTTRPNSIEETRESYDADSQSSEEEDDEVGMHFDADYGLEHQLPNFMLHPRVATVTYLSNIGVPTLVLDKRSPPPKDIEKKSLGGSIEVGWLSHPMVGKHIAFDGRLLHGAPGTFFPTATKKRLDCEDHEPATKKRKVEVKSTISCENDVHSSTQRITFMVNIWLNHCPIDAELIDDNLCSKMKIQLNFDSGEEKVRDMKGEEIYESDFQFTLEDIDKPNSLEKEEIYIAEEEKDWAGTEEVVICNREVDFIFLSTMEALHGVSHKANCAEGKSLEIKFDVNALQLKVGALVPDSDDEGDE</sequence>
<evidence type="ECO:0000313" key="2">
    <source>
        <dbReference type="EMBL" id="CAE0458229.1"/>
    </source>
</evidence>
<name>A0A7S3PX14_9STRA</name>
<dbReference type="EMBL" id="HBIO01004483">
    <property type="protein sequence ID" value="CAE0458229.1"/>
    <property type="molecule type" value="Transcribed_RNA"/>
</dbReference>
<evidence type="ECO:0000256" key="1">
    <source>
        <dbReference type="SAM" id="MobiDB-lite"/>
    </source>
</evidence>
<feature type="region of interest" description="Disordered" evidence="1">
    <location>
        <begin position="145"/>
        <end position="166"/>
    </location>
</feature>
<organism evidence="2">
    <name type="scientific">Chaetoceros debilis</name>
    <dbReference type="NCBI Taxonomy" id="122233"/>
    <lineage>
        <taxon>Eukaryota</taxon>
        <taxon>Sar</taxon>
        <taxon>Stramenopiles</taxon>
        <taxon>Ochrophyta</taxon>
        <taxon>Bacillariophyta</taxon>
        <taxon>Coscinodiscophyceae</taxon>
        <taxon>Chaetocerotophycidae</taxon>
        <taxon>Chaetocerotales</taxon>
        <taxon>Chaetocerotaceae</taxon>
        <taxon>Chaetoceros</taxon>
    </lineage>
</organism>
<proteinExistence type="predicted"/>